<name>A0A9P7XS68_9FUNG</name>
<keyword evidence="2" id="KW-1185">Reference proteome</keyword>
<reference evidence="1" key="1">
    <citation type="submission" date="2021-06" db="EMBL/GenBank/DDBJ databases">
        <title>Genome Sequence of Mortierella hyaline Strain SCG-10, a Cold-Adapted, Nitrate-Reducing Fungus Isolated from Soil in Minnesota, USA.</title>
        <authorList>
            <person name="Aldossari N."/>
        </authorList>
    </citation>
    <scope>NUCLEOTIDE SEQUENCE</scope>
    <source>
        <strain evidence="1">SCG-10</strain>
    </source>
</reference>
<sequence length="185" mass="20730">MKESVQACFFKCGSFIRELHDHSQAMLDIVSGDGVCSKLKVLKFYGPIDKEPGAQYMDPAGKDSNLWDFVHSNKDLETLRFGRAIKRLLENGNVLVCSIVLLSLKNLVTLQDYTSALEPAVILERFSNFRSFLGDGIDVLQGPGLGCPYSDLDPRDIDHELAAWIFPLMPQLTEFRAKVLYLETA</sequence>
<accession>A0A9P7XS68</accession>
<organism evidence="1 2">
    <name type="scientific">Linnemannia hyalina</name>
    <dbReference type="NCBI Taxonomy" id="64524"/>
    <lineage>
        <taxon>Eukaryota</taxon>
        <taxon>Fungi</taxon>
        <taxon>Fungi incertae sedis</taxon>
        <taxon>Mucoromycota</taxon>
        <taxon>Mortierellomycotina</taxon>
        <taxon>Mortierellomycetes</taxon>
        <taxon>Mortierellales</taxon>
        <taxon>Mortierellaceae</taxon>
        <taxon>Linnemannia</taxon>
    </lineage>
</organism>
<dbReference type="OrthoDB" id="2383826at2759"/>
<dbReference type="EMBL" id="JAHRHY010000012">
    <property type="protein sequence ID" value="KAG9064994.1"/>
    <property type="molecule type" value="Genomic_DNA"/>
</dbReference>
<dbReference type="AlphaFoldDB" id="A0A9P7XS68"/>
<proteinExistence type="predicted"/>
<evidence type="ECO:0000313" key="1">
    <source>
        <dbReference type="EMBL" id="KAG9064994.1"/>
    </source>
</evidence>
<protein>
    <submittedName>
        <fullName evidence="1">Uncharacterized protein</fullName>
    </submittedName>
</protein>
<comment type="caution">
    <text evidence="1">The sequence shown here is derived from an EMBL/GenBank/DDBJ whole genome shotgun (WGS) entry which is preliminary data.</text>
</comment>
<evidence type="ECO:0000313" key="2">
    <source>
        <dbReference type="Proteomes" id="UP000707451"/>
    </source>
</evidence>
<gene>
    <name evidence="1" type="ORF">KI688_002313</name>
</gene>
<dbReference type="Proteomes" id="UP000707451">
    <property type="component" value="Unassembled WGS sequence"/>
</dbReference>